<sequence length="151" mass="16731">MLIESALAKAELASHNTGVNLTSKRKQVLALLMASERALSAYDLADHYREQFEQSVPAMSIYRMLGFLTENNLAHKLSSENKFISCAHSTCSHDHGVPQFLICQGCQQVKEVLLDKKLFQDIQQAVSDADFVLADPQLELKCLCQSCASAQ</sequence>
<evidence type="ECO:0000256" key="5">
    <source>
        <dbReference type="ARBA" id="ARBA00023125"/>
    </source>
</evidence>
<dbReference type="GO" id="GO:0045892">
    <property type="term" value="P:negative regulation of DNA-templated transcription"/>
    <property type="evidence" value="ECO:0007669"/>
    <property type="project" value="TreeGrafter"/>
</dbReference>
<dbReference type="InterPro" id="IPR036390">
    <property type="entry name" value="WH_DNA-bd_sf"/>
</dbReference>
<evidence type="ECO:0000256" key="3">
    <source>
        <dbReference type="ARBA" id="ARBA00022833"/>
    </source>
</evidence>
<dbReference type="InterPro" id="IPR036388">
    <property type="entry name" value="WH-like_DNA-bd_sf"/>
</dbReference>
<dbReference type="InterPro" id="IPR043135">
    <property type="entry name" value="Fur_C"/>
</dbReference>
<dbReference type="Pfam" id="PF01475">
    <property type="entry name" value="FUR"/>
    <property type="match status" value="1"/>
</dbReference>
<feature type="binding site" evidence="8">
    <location>
        <position position="94"/>
    </location>
    <ligand>
        <name>Fe cation</name>
        <dbReference type="ChEBI" id="CHEBI:24875"/>
    </ligand>
</feature>
<accession>A0A5C8Z1Z5</accession>
<dbReference type="GO" id="GO:1900376">
    <property type="term" value="P:regulation of secondary metabolite biosynthetic process"/>
    <property type="evidence" value="ECO:0007669"/>
    <property type="project" value="TreeGrafter"/>
</dbReference>
<dbReference type="PANTHER" id="PTHR33202">
    <property type="entry name" value="ZINC UPTAKE REGULATION PROTEIN"/>
    <property type="match status" value="1"/>
</dbReference>
<dbReference type="Gene3D" id="1.10.10.10">
    <property type="entry name" value="Winged helix-like DNA-binding domain superfamily/Winged helix DNA-binding domain"/>
    <property type="match status" value="1"/>
</dbReference>
<keyword evidence="4" id="KW-0805">Transcription regulation</keyword>
<dbReference type="Gene3D" id="3.30.1490.190">
    <property type="match status" value="1"/>
</dbReference>
<keyword evidence="10" id="KW-1185">Reference proteome</keyword>
<feature type="binding site" evidence="7">
    <location>
        <position position="147"/>
    </location>
    <ligand>
        <name>Zn(2+)</name>
        <dbReference type="ChEBI" id="CHEBI:29105"/>
    </ligand>
</feature>
<keyword evidence="3 7" id="KW-0862">Zinc</keyword>
<dbReference type="SUPFAM" id="SSF46785">
    <property type="entry name" value="Winged helix' DNA-binding domain"/>
    <property type="match status" value="1"/>
</dbReference>
<evidence type="ECO:0000256" key="2">
    <source>
        <dbReference type="ARBA" id="ARBA00022491"/>
    </source>
</evidence>
<comment type="caution">
    <text evidence="9">The sequence shown here is derived from an EMBL/GenBank/DDBJ whole genome shotgun (WGS) entry which is preliminary data.</text>
</comment>
<evidence type="ECO:0000313" key="10">
    <source>
        <dbReference type="Proteomes" id="UP000321764"/>
    </source>
</evidence>
<dbReference type="GO" id="GO:0003700">
    <property type="term" value="F:DNA-binding transcription factor activity"/>
    <property type="evidence" value="ECO:0007669"/>
    <property type="project" value="InterPro"/>
</dbReference>
<evidence type="ECO:0000256" key="1">
    <source>
        <dbReference type="ARBA" id="ARBA00007957"/>
    </source>
</evidence>
<reference evidence="9 10" key="1">
    <citation type="submission" date="2019-07" db="EMBL/GenBank/DDBJ databases">
        <title>Reinekea sp. strain SSH23 genome sequencing and assembly.</title>
        <authorList>
            <person name="Kim I."/>
        </authorList>
    </citation>
    <scope>NUCLEOTIDE SEQUENCE [LARGE SCALE GENOMIC DNA]</scope>
    <source>
        <strain evidence="9 10">SSH23</strain>
    </source>
</reference>
<dbReference type="InterPro" id="IPR002481">
    <property type="entry name" value="FUR"/>
</dbReference>
<protein>
    <submittedName>
        <fullName evidence="9">Transcriptional repressor</fullName>
    </submittedName>
</protein>
<evidence type="ECO:0000256" key="6">
    <source>
        <dbReference type="ARBA" id="ARBA00023163"/>
    </source>
</evidence>
<dbReference type="RefSeq" id="WP_147714691.1">
    <property type="nucleotide sequence ID" value="NZ_VKAD01000002.1"/>
</dbReference>
<keyword evidence="6" id="KW-0804">Transcription</keyword>
<name>A0A5C8Z1Z5_9GAMM</name>
<organism evidence="9 10">
    <name type="scientific">Reinekea thalattae</name>
    <dbReference type="NCBI Taxonomy" id="2593301"/>
    <lineage>
        <taxon>Bacteria</taxon>
        <taxon>Pseudomonadati</taxon>
        <taxon>Pseudomonadota</taxon>
        <taxon>Gammaproteobacteria</taxon>
        <taxon>Oceanospirillales</taxon>
        <taxon>Saccharospirillaceae</taxon>
        <taxon>Reinekea</taxon>
    </lineage>
</organism>
<dbReference type="GO" id="GO:0005829">
    <property type="term" value="C:cytosol"/>
    <property type="evidence" value="ECO:0007669"/>
    <property type="project" value="TreeGrafter"/>
</dbReference>
<dbReference type="OrthoDB" id="9801127at2"/>
<keyword evidence="8" id="KW-0408">Iron</keyword>
<dbReference type="GO" id="GO:0008270">
    <property type="term" value="F:zinc ion binding"/>
    <property type="evidence" value="ECO:0007669"/>
    <property type="project" value="TreeGrafter"/>
</dbReference>
<evidence type="ECO:0000256" key="4">
    <source>
        <dbReference type="ARBA" id="ARBA00023015"/>
    </source>
</evidence>
<feature type="binding site" evidence="7">
    <location>
        <position position="106"/>
    </location>
    <ligand>
        <name>Zn(2+)</name>
        <dbReference type="ChEBI" id="CHEBI:29105"/>
    </ligand>
</feature>
<dbReference type="EMBL" id="VKAD01000002">
    <property type="protein sequence ID" value="TXR52095.1"/>
    <property type="molecule type" value="Genomic_DNA"/>
</dbReference>
<comment type="cofactor">
    <cofactor evidence="7">
        <name>Zn(2+)</name>
        <dbReference type="ChEBI" id="CHEBI:29105"/>
    </cofactor>
    <text evidence="7">Binds 1 zinc ion per subunit.</text>
</comment>
<feature type="binding site" evidence="7">
    <location>
        <position position="144"/>
    </location>
    <ligand>
        <name>Zn(2+)</name>
        <dbReference type="ChEBI" id="CHEBI:29105"/>
    </ligand>
</feature>
<gene>
    <name evidence="9" type="ORF">FME95_11815</name>
</gene>
<keyword evidence="2" id="KW-0678">Repressor</keyword>
<comment type="cofactor">
    <cofactor evidence="8">
        <name>Mn(2+)</name>
        <dbReference type="ChEBI" id="CHEBI:29035"/>
    </cofactor>
    <cofactor evidence="8">
        <name>Fe(2+)</name>
        <dbReference type="ChEBI" id="CHEBI:29033"/>
    </cofactor>
    <text evidence="8">Binds 1 Mn(2+) or Fe(2+) ion per subunit.</text>
</comment>
<evidence type="ECO:0000256" key="8">
    <source>
        <dbReference type="PIRSR" id="PIRSR602481-2"/>
    </source>
</evidence>
<feature type="binding site" evidence="7">
    <location>
        <position position="103"/>
    </location>
    <ligand>
        <name>Zn(2+)</name>
        <dbReference type="ChEBI" id="CHEBI:29105"/>
    </ligand>
</feature>
<dbReference type="AlphaFoldDB" id="A0A5C8Z1Z5"/>
<keyword evidence="5" id="KW-0238">DNA-binding</keyword>
<proteinExistence type="inferred from homology"/>
<comment type="similarity">
    <text evidence="1">Belongs to the Fur family.</text>
</comment>
<dbReference type="Proteomes" id="UP000321764">
    <property type="component" value="Unassembled WGS sequence"/>
</dbReference>
<evidence type="ECO:0000256" key="7">
    <source>
        <dbReference type="PIRSR" id="PIRSR602481-1"/>
    </source>
</evidence>
<dbReference type="GO" id="GO:0000976">
    <property type="term" value="F:transcription cis-regulatory region binding"/>
    <property type="evidence" value="ECO:0007669"/>
    <property type="project" value="TreeGrafter"/>
</dbReference>
<evidence type="ECO:0000313" key="9">
    <source>
        <dbReference type="EMBL" id="TXR52095.1"/>
    </source>
</evidence>
<keyword evidence="7" id="KW-0479">Metal-binding</keyword>
<dbReference type="PANTHER" id="PTHR33202:SF6">
    <property type="entry name" value="ZINC UPTAKE REGULATION PROTEIN"/>
    <property type="match status" value="1"/>
</dbReference>